<protein>
    <submittedName>
        <fullName evidence="3">Uncharacterized lipoprotein YddW, UPF0748 family</fullName>
    </submittedName>
</protein>
<dbReference type="Gene3D" id="3.20.20.80">
    <property type="entry name" value="Glycosidases"/>
    <property type="match status" value="1"/>
</dbReference>
<gene>
    <name evidence="3" type="ORF">SAMN05444412_11387</name>
</gene>
<dbReference type="Pfam" id="PF02638">
    <property type="entry name" value="GHL10"/>
    <property type="match status" value="1"/>
</dbReference>
<dbReference type="PANTHER" id="PTHR43405">
    <property type="entry name" value="GLYCOSYL HYDROLASE DIGH"/>
    <property type="match status" value="1"/>
</dbReference>
<accession>A0A1H3STJ8</accession>
<evidence type="ECO:0000313" key="4">
    <source>
        <dbReference type="Proteomes" id="UP000199663"/>
    </source>
</evidence>
<dbReference type="EMBL" id="FNQC01000013">
    <property type="protein sequence ID" value="SDZ41037.1"/>
    <property type="molecule type" value="Genomic_DNA"/>
</dbReference>
<evidence type="ECO:0000259" key="2">
    <source>
        <dbReference type="Pfam" id="PF02638"/>
    </source>
</evidence>
<keyword evidence="3" id="KW-0449">Lipoprotein</keyword>
<keyword evidence="4" id="KW-1185">Reference proteome</keyword>
<dbReference type="SUPFAM" id="SSF51445">
    <property type="entry name" value="(Trans)glycosidases"/>
    <property type="match status" value="1"/>
</dbReference>
<comment type="caution">
    <text evidence="3">The sequence shown here is derived from an EMBL/GenBank/DDBJ whole genome shotgun (WGS) entry which is preliminary data.</text>
</comment>
<dbReference type="RefSeq" id="WP_019599068.1">
    <property type="nucleotide sequence ID" value="NZ_FNQC01000013.1"/>
</dbReference>
<feature type="domain" description="Glycosyl hydrolase-like 10" evidence="2">
    <location>
        <begin position="87"/>
        <end position="404"/>
    </location>
</feature>
<keyword evidence="1" id="KW-0732">Signal</keyword>
<name>A0A1H3STJ8_9BACT</name>
<dbReference type="InterPro" id="IPR017853">
    <property type="entry name" value="GH"/>
</dbReference>
<dbReference type="InterPro" id="IPR003790">
    <property type="entry name" value="GHL10"/>
</dbReference>
<dbReference type="InterPro" id="IPR052177">
    <property type="entry name" value="Divisome_Glycosyl_Hydrolase"/>
</dbReference>
<evidence type="ECO:0000313" key="3">
    <source>
        <dbReference type="EMBL" id="SDZ41037.1"/>
    </source>
</evidence>
<organism evidence="3 4">
    <name type="scientific">Rhodonellum ikkaensis</name>
    <dbReference type="NCBI Taxonomy" id="336829"/>
    <lineage>
        <taxon>Bacteria</taxon>
        <taxon>Pseudomonadati</taxon>
        <taxon>Bacteroidota</taxon>
        <taxon>Cytophagia</taxon>
        <taxon>Cytophagales</taxon>
        <taxon>Cytophagaceae</taxon>
        <taxon>Rhodonellum</taxon>
    </lineage>
</organism>
<proteinExistence type="predicted"/>
<evidence type="ECO:0000256" key="1">
    <source>
        <dbReference type="ARBA" id="ARBA00022729"/>
    </source>
</evidence>
<dbReference type="Proteomes" id="UP000199663">
    <property type="component" value="Unassembled WGS sequence"/>
</dbReference>
<dbReference type="PANTHER" id="PTHR43405:SF1">
    <property type="entry name" value="GLYCOSYL HYDROLASE DIGH"/>
    <property type="match status" value="1"/>
</dbReference>
<reference evidence="3 4" key="1">
    <citation type="submission" date="2016-10" db="EMBL/GenBank/DDBJ databases">
        <authorList>
            <person name="Varghese N."/>
            <person name="Submissions S."/>
        </authorList>
    </citation>
    <scope>NUCLEOTIDE SEQUENCE [LARGE SCALE GENOMIC DNA]</scope>
    <source>
        <strain evidence="3 4">DSM 17997</strain>
    </source>
</reference>
<sequence length="560" mass="64531">MTPLFLSKSIVNNNLLKALILGFIFLVLGACASKQPIVKTGGATATKPIPVPAKEPAPIPLPSLPEIPKNKGIFKVWEVDMVPSKREFRGIWIATVGNIDWPSSSRDPFSKQKTDFINLLDYYQKMNFNAVIVQIRTSGDAFYPSRLAPWSKYLTGKEGQKPLTDEDPLAWMILEAHKRGMEFHAWFNPYRATVDLDLKKLSPEHDYFKHPEWMIKYSNKYYYNPGLPAVQQHLTEVIREVVQNYDVDAVHFDDYFYPYKVDKLVFDDLVSYKKHATTGQKLEDWRRENVNKLISAVHQAIKYEKPWVQFGVSPFGVWRNNDKDPNGSKTRATSNFDDLYADPITWMKNGWIDYLIPQLYWSMDYNLASYRELVQWWSKNNHATKIYIGNSPYKIRDNADQAWNDPLEIPKQIDLTRTTSNISGNAYFSARSLFVINKDVAEHIRINHYNKPASPPQFTPRNRMQLEDPETPTIVPHKGGFALQYNARINVSFRYALIHSAANLKTLSERSALMETKKVYLGSDNRTLIPLESGTNKKFIAISLVDHFGRESTPAVFEIY</sequence>